<accession>A0A1J1GPF9</accession>
<proteinExistence type="predicted"/>
<dbReference type="AlphaFoldDB" id="A0A1J1GPF9"/>
<dbReference type="OrthoDB" id="378443at2759"/>
<sequence length="757" mass="90739">MNSTNEINNDGKINYHHNLRKNRKPRNYDFEYCDKPLNKPKCRKKRKKKKTLKNIIGSINKSLSSHNMHKLKRSYIRKKYKQNKFSNNGDKGKDRNDIVLGRSYYLSHKSISIENPYIKSNKTKKFNLDKNVYLFNSNITLRNNNIKVDRICDYLTLRTNTIWKYMGSTVKFKLLNDQQEKYIFLKNMKKHIIFEIIKIAMFALLKVNLNDNNIYTLKFLGIQKTLKRNYDNDNTLLRNSCQINENGYDYNYDQSNNKNKKGDCRKNNCKMKHYNKKDLSNSSNDKKYLNFFITNYEDSRLNINKRLEIKNDILNQGVTVSEILDFVKEKYEKYYESVKQYIVTTLNIYCALNIFKLIRRGRYALCKYENFNIFKVKYYRKYHKFFYSLKGEEEILMNIKNYLKSFYYDKNRVSQKSKHNSPNMINEINKQIKKKKRGNITQNKLGINKINLKESILDTSYNSAFKNKKHENSVYDISIYKNNKVNDIKKSILSVKKKKKQKVRNVMDIHTNIVDELNNNKDINESEANIINNNNSLNSCDDNIKNVFIDLNKINIKCIKVVYGMKHFFCSYDTKEKSDKNFEIIKVQKKYDLLRRKNMVNMNLRYNFLYNTKRLLNSYYYANDNYNLTNTKNFFIRNNNIKISNEEEKKAPQYGKQKKQNNEDDSLIHEKYNYVNFNLSYKTLRKKMICLRHYTNNSKKDEKCFKQKHEIKIKDKLQNVSNDYLMHTYSINSNFSNLVSNDGFSVNFENHCSQKSI</sequence>
<gene>
    <name evidence="1" type="ORF">PGAL8A_00389400</name>
</gene>
<dbReference type="RefSeq" id="XP_028527011.1">
    <property type="nucleotide sequence ID" value="XM_028670239.1"/>
</dbReference>
<name>A0A1J1GPF9_PLAGA</name>
<dbReference type="Proteomes" id="UP000220797">
    <property type="component" value="Unassembled WGS sequence"/>
</dbReference>
<keyword evidence="2" id="KW-1185">Reference proteome</keyword>
<comment type="caution">
    <text evidence="1">The sequence shown here is derived from an EMBL/GenBank/DDBJ whole genome shotgun (WGS) entry which is preliminary data.</text>
</comment>
<dbReference type="GeneID" id="39732424"/>
<dbReference type="VEuPathDB" id="PlasmoDB:PGAL8A_00389400"/>
<protein>
    <submittedName>
        <fullName evidence="1">Uncharacterized protein</fullName>
    </submittedName>
</protein>
<reference evidence="1" key="1">
    <citation type="submission" date="2015-04" db="EMBL/GenBank/DDBJ databases">
        <authorList>
            <consortium name="Pathogen Informatics"/>
        </authorList>
    </citation>
    <scope>NUCLEOTIDE SEQUENCE [LARGE SCALE GENOMIC DNA]</scope>
    <source>
        <strain evidence="1">8A</strain>
    </source>
</reference>
<dbReference type="EMBL" id="CVMV01000022">
    <property type="protein sequence ID" value="CRG94190.1"/>
    <property type="molecule type" value="Genomic_DNA"/>
</dbReference>
<evidence type="ECO:0000313" key="1">
    <source>
        <dbReference type="EMBL" id="CRG94190.1"/>
    </source>
</evidence>
<evidence type="ECO:0000313" key="2">
    <source>
        <dbReference type="Proteomes" id="UP000220797"/>
    </source>
</evidence>
<organism evidence="1 2">
    <name type="scientific">Plasmodium gallinaceum</name>
    <dbReference type="NCBI Taxonomy" id="5849"/>
    <lineage>
        <taxon>Eukaryota</taxon>
        <taxon>Sar</taxon>
        <taxon>Alveolata</taxon>
        <taxon>Apicomplexa</taxon>
        <taxon>Aconoidasida</taxon>
        <taxon>Haemosporida</taxon>
        <taxon>Plasmodiidae</taxon>
        <taxon>Plasmodium</taxon>
        <taxon>Plasmodium (Haemamoeba)</taxon>
    </lineage>
</organism>